<dbReference type="GO" id="GO:0016787">
    <property type="term" value="F:hydrolase activity"/>
    <property type="evidence" value="ECO:0007669"/>
    <property type="project" value="UniProtKB-KW"/>
</dbReference>
<protein>
    <submittedName>
        <fullName evidence="5">ATP-dependent DNA helicase DinG</fullName>
        <ecNumber evidence="5">3.6.4.12</ecNumber>
    </submittedName>
</protein>
<dbReference type="GO" id="GO:0005524">
    <property type="term" value="F:ATP binding"/>
    <property type="evidence" value="ECO:0007669"/>
    <property type="project" value="UniProtKB-KW"/>
</dbReference>
<feature type="domain" description="Helicase ATP-binding" evidence="4">
    <location>
        <begin position="59"/>
        <end position="353"/>
    </location>
</feature>
<dbReference type="SUPFAM" id="SSF52540">
    <property type="entry name" value="P-loop containing nucleoside triphosphate hydrolases"/>
    <property type="match status" value="1"/>
</dbReference>
<dbReference type="GO" id="GO:0003678">
    <property type="term" value="F:DNA helicase activity"/>
    <property type="evidence" value="ECO:0007669"/>
    <property type="project" value="UniProtKB-EC"/>
</dbReference>
<dbReference type="Gene3D" id="3.40.50.300">
    <property type="entry name" value="P-loop containing nucleotide triphosphate hydrolases"/>
    <property type="match status" value="2"/>
</dbReference>
<keyword evidence="5" id="KW-0347">Helicase</keyword>
<proteinExistence type="predicted"/>
<organism evidence="5 6">
    <name type="scientific">Pseudomonas nitroreducens</name>
    <dbReference type="NCBI Taxonomy" id="46680"/>
    <lineage>
        <taxon>Bacteria</taxon>
        <taxon>Pseudomonadati</taxon>
        <taxon>Pseudomonadota</taxon>
        <taxon>Gammaproteobacteria</taxon>
        <taxon>Pseudomonadales</taxon>
        <taxon>Pseudomonadaceae</taxon>
        <taxon>Pseudomonas</taxon>
    </lineage>
</organism>
<evidence type="ECO:0000256" key="2">
    <source>
        <dbReference type="ARBA" id="ARBA00022801"/>
    </source>
</evidence>
<dbReference type="Proteomes" id="UP000566995">
    <property type="component" value="Unassembled WGS sequence"/>
</dbReference>
<comment type="caution">
    <text evidence="5">The sequence shown here is derived from an EMBL/GenBank/DDBJ whole genome shotgun (WGS) entry which is preliminary data.</text>
</comment>
<dbReference type="AlphaFoldDB" id="A0A7W7KF58"/>
<dbReference type="EC" id="3.6.4.12" evidence="5"/>
<dbReference type="RefSeq" id="WP_184585981.1">
    <property type="nucleotide sequence ID" value="NZ_JACHLI010000001.1"/>
</dbReference>
<dbReference type="InterPro" id="IPR027417">
    <property type="entry name" value="P-loop_NTPase"/>
</dbReference>
<evidence type="ECO:0000313" key="6">
    <source>
        <dbReference type="Proteomes" id="UP000566995"/>
    </source>
</evidence>
<dbReference type="PROSITE" id="PS51193">
    <property type="entry name" value="HELICASE_ATP_BIND_2"/>
    <property type="match status" value="1"/>
</dbReference>
<dbReference type="InterPro" id="IPR014013">
    <property type="entry name" value="Helic_SF1/SF2_ATP-bd_DinG/Rad3"/>
</dbReference>
<evidence type="ECO:0000256" key="3">
    <source>
        <dbReference type="ARBA" id="ARBA00022840"/>
    </source>
</evidence>
<keyword evidence="2 5" id="KW-0378">Hydrolase</keyword>
<gene>
    <name evidence="5" type="ORF">HNP46_000542</name>
</gene>
<reference evidence="5 6" key="1">
    <citation type="submission" date="2020-08" db="EMBL/GenBank/DDBJ databases">
        <title>Functional genomics of gut bacteria from endangered species of beetles.</title>
        <authorList>
            <person name="Carlos-Shanley C."/>
        </authorList>
    </citation>
    <scope>NUCLEOTIDE SEQUENCE [LARGE SCALE GENOMIC DNA]</scope>
    <source>
        <strain evidence="5 6">S00179</strain>
    </source>
</reference>
<dbReference type="EMBL" id="JACHLI010000001">
    <property type="protein sequence ID" value="MBB4861731.1"/>
    <property type="molecule type" value="Genomic_DNA"/>
</dbReference>
<sequence length="668" mass="72116">MPEHKVVGFTLNAPPHLSIAIKAKAERSKVSVATVSAGLIEAVLKNEVSGEPAAPAPNNIVEKDVRISLVRPILHPMVEAIRANMPQGKIFFAEAATGTGKGSLIACLALDAALDGKRALISAPLPVIWQLTQELARFEDAAILDIGVLLGRPNFVDPDELALWANTTGSQAILEWIAAGGTPVTDATRNLGNLIGIELKWLLDDALALDDEIPTSQVMLSEPAEGTVCPAEDIYQKLREKTHTASILMCSHHFMAAHYRLMAMNCDGILPYKTDVLLVDEAHQLEDAFAAVNTETLHLHAMGHALGASSVPKKSVAKAAIEELGALITATALADEYGARSLMGDLDRFGGLEDAASSALVALNALKPKKSDLAMAKTLRHAKGVIKSVLSRQSTVRVELTPVKKYAVLSAGKANLEKPLKALWESCSSAVLVSATLTGSLKANLTGWKLAIPSERLMVPTPVTPSWIYKPVELMKHRLANYPNTESDEWHDEVASQLLSIAESAVGGTQVLLTAYASIEALTERLRDVLGDRLIVQSPAFPANACAHVFKNATNRPVWLGTGAAWTGFNLSNSAVPVGEDFTLTDLVVPRLPYGTVRTLSHARRSQIAGPVVGHQEATWRLQQGLGRLVRREGVQNRRLWVLDKRIDDLSPQTKGMRELLSRYNQYH</sequence>
<accession>A0A7W7KF58</accession>
<keyword evidence="3" id="KW-0067">ATP-binding</keyword>
<evidence type="ECO:0000259" key="4">
    <source>
        <dbReference type="PROSITE" id="PS51193"/>
    </source>
</evidence>
<evidence type="ECO:0000313" key="5">
    <source>
        <dbReference type="EMBL" id="MBB4861731.1"/>
    </source>
</evidence>
<keyword evidence="1" id="KW-0547">Nucleotide-binding</keyword>
<name>A0A7W7KF58_PSENT</name>
<evidence type="ECO:0000256" key="1">
    <source>
        <dbReference type="ARBA" id="ARBA00022741"/>
    </source>
</evidence>